<sequence length="335" mass="38027">MADPVQAEPAAAELPTPAQAMEVFRDRWGPSDFALKGTSSWVPHSMWHRVAPQYIFNPGTNEFTTEPIINREPKPFDSTLFQRTVHGRTEYQTVQTAHEPDGSASINYFPVFHGTPKEYTVYGSVGVHAPPETQIVTNCRDRVKGGQHFQLCRNMRRDGFIFYHVQVRDGEPETDLPTQQELLGAHRDQWGRAGFEPTGISGWMPAGTWRAELALVFADGENELTGTPTPRTPGEGGTVVVDWLFQRRTVTGKPDQYQVIQRVNDGQRFDYFPPFFRGTPPEVVFQFENPRTYPDPRTNEREETRILHVNGTDFLVNRVVHAGGRVNYWVARQTA</sequence>
<protein>
    <submittedName>
        <fullName evidence="1">Uncharacterized protein</fullName>
    </submittedName>
</protein>
<organism evidence="1 2">
    <name type="scientific">Actinomadura rudentiformis</name>
    <dbReference type="NCBI Taxonomy" id="359158"/>
    <lineage>
        <taxon>Bacteria</taxon>
        <taxon>Bacillati</taxon>
        <taxon>Actinomycetota</taxon>
        <taxon>Actinomycetes</taxon>
        <taxon>Streptosporangiales</taxon>
        <taxon>Thermomonosporaceae</taxon>
        <taxon>Actinomadura</taxon>
    </lineage>
</organism>
<name>A0A6H9Y6K0_9ACTN</name>
<keyword evidence="2" id="KW-1185">Reference proteome</keyword>
<comment type="caution">
    <text evidence="1">The sequence shown here is derived from an EMBL/GenBank/DDBJ whole genome shotgun (WGS) entry which is preliminary data.</text>
</comment>
<accession>A0A6H9Y6K0</accession>
<reference evidence="1 2" key="1">
    <citation type="submission" date="2019-09" db="EMBL/GenBank/DDBJ databases">
        <title>Actinomadura physcomitrii sp. nov., a novel actinomycete isolated from moss [Physcomitrium sphaericum (Ludw) Fuernr].</title>
        <authorList>
            <person name="Zhuang X."/>
            <person name="Liu C."/>
        </authorList>
    </citation>
    <scope>NUCLEOTIDE SEQUENCE [LARGE SCALE GENOMIC DNA]</scope>
    <source>
        <strain evidence="1 2">HMC1</strain>
    </source>
</reference>
<dbReference type="Proteomes" id="UP000468735">
    <property type="component" value="Unassembled WGS sequence"/>
</dbReference>
<dbReference type="OrthoDB" id="3534672at2"/>
<evidence type="ECO:0000313" key="1">
    <source>
        <dbReference type="EMBL" id="KAB2339970.1"/>
    </source>
</evidence>
<dbReference type="AlphaFoldDB" id="A0A6H9Y6K0"/>
<dbReference type="EMBL" id="WBMT01000032">
    <property type="protein sequence ID" value="KAB2339970.1"/>
    <property type="molecule type" value="Genomic_DNA"/>
</dbReference>
<evidence type="ECO:0000313" key="2">
    <source>
        <dbReference type="Proteomes" id="UP000468735"/>
    </source>
</evidence>
<gene>
    <name evidence="1" type="ORF">F8566_46315</name>
</gene>
<proteinExistence type="predicted"/>
<dbReference type="RefSeq" id="WP_151570241.1">
    <property type="nucleotide sequence ID" value="NZ_WBMT01000032.1"/>
</dbReference>